<dbReference type="InterPro" id="IPR036525">
    <property type="entry name" value="Tubulin/FtsZ_GTPase_sf"/>
</dbReference>
<dbReference type="PRINTS" id="PR01161">
    <property type="entry name" value="TUBULIN"/>
</dbReference>
<reference evidence="7 8" key="1">
    <citation type="journal article" date="2017" name="Genome Biol.">
        <title>New reference genome sequences of hot pepper reveal the massive evolution of plant disease-resistance genes by retroduplication.</title>
        <authorList>
            <person name="Kim S."/>
            <person name="Park J."/>
            <person name="Yeom S.I."/>
            <person name="Kim Y.M."/>
            <person name="Seo E."/>
            <person name="Kim K.T."/>
            <person name="Kim M.S."/>
            <person name="Lee J.M."/>
            <person name="Cheong K."/>
            <person name="Shin H.S."/>
            <person name="Kim S.B."/>
            <person name="Han K."/>
            <person name="Lee J."/>
            <person name="Park M."/>
            <person name="Lee H.A."/>
            <person name="Lee H.Y."/>
            <person name="Lee Y."/>
            <person name="Oh S."/>
            <person name="Lee J.H."/>
            <person name="Choi E."/>
            <person name="Choi E."/>
            <person name="Lee S.E."/>
            <person name="Jeon J."/>
            <person name="Kim H."/>
            <person name="Choi G."/>
            <person name="Song H."/>
            <person name="Lee J."/>
            <person name="Lee S.C."/>
            <person name="Kwon J.K."/>
            <person name="Lee H.Y."/>
            <person name="Koo N."/>
            <person name="Hong Y."/>
            <person name="Kim R.W."/>
            <person name="Kang W.H."/>
            <person name="Huh J.H."/>
            <person name="Kang B.C."/>
            <person name="Yang T.J."/>
            <person name="Lee Y.H."/>
            <person name="Bennetzen J.L."/>
            <person name="Choi D."/>
        </authorList>
    </citation>
    <scope>NUCLEOTIDE SEQUENCE [LARGE SCALE GENOMIC DNA]</scope>
    <source>
        <strain evidence="8">cv. PBC81</strain>
    </source>
</reference>
<keyword evidence="2" id="KW-0493">Microtubule</keyword>
<dbReference type="EMBL" id="MLFT02000078">
    <property type="protein sequence ID" value="PHT29860.1"/>
    <property type="molecule type" value="Genomic_DNA"/>
</dbReference>
<dbReference type="Gene3D" id="3.40.50.1440">
    <property type="entry name" value="Tubulin/FtsZ, GTPase domain"/>
    <property type="match status" value="1"/>
</dbReference>
<dbReference type="Proteomes" id="UP000224567">
    <property type="component" value="Unassembled WGS sequence"/>
</dbReference>
<proteinExistence type="inferred from homology"/>
<feature type="compositionally biased region" description="Pro residues" evidence="5">
    <location>
        <begin position="80"/>
        <end position="93"/>
    </location>
</feature>
<evidence type="ECO:0000256" key="5">
    <source>
        <dbReference type="SAM" id="MobiDB-lite"/>
    </source>
</evidence>
<evidence type="ECO:0000256" key="3">
    <source>
        <dbReference type="ARBA" id="ARBA00022741"/>
    </source>
</evidence>
<keyword evidence="8" id="KW-1185">Reference proteome</keyword>
<gene>
    <name evidence="7" type="ORF">CQW23_30554</name>
</gene>
<reference evidence="8" key="2">
    <citation type="journal article" date="2017" name="J. Anim. Genet.">
        <title>Multiple reference genome sequences of hot pepper reveal the massive evolution of plant disease resistance genes by retroduplication.</title>
        <authorList>
            <person name="Kim S."/>
            <person name="Park J."/>
            <person name="Yeom S.-I."/>
            <person name="Kim Y.-M."/>
            <person name="Seo E."/>
            <person name="Kim K.-T."/>
            <person name="Kim M.-S."/>
            <person name="Lee J.M."/>
            <person name="Cheong K."/>
            <person name="Shin H.-S."/>
            <person name="Kim S.-B."/>
            <person name="Han K."/>
            <person name="Lee J."/>
            <person name="Park M."/>
            <person name="Lee H.-A."/>
            <person name="Lee H.-Y."/>
            <person name="Lee Y."/>
            <person name="Oh S."/>
            <person name="Lee J.H."/>
            <person name="Choi E."/>
            <person name="Choi E."/>
            <person name="Lee S.E."/>
            <person name="Jeon J."/>
            <person name="Kim H."/>
            <person name="Choi G."/>
            <person name="Song H."/>
            <person name="Lee J."/>
            <person name="Lee S.-C."/>
            <person name="Kwon J.-K."/>
            <person name="Lee H.-Y."/>
            <person name="Koo N."/>
            <person name="Hong Y."/>
            <person name="Kim R.W."/>
            <person name="Kang W.-H."/>
            <person name="Huh J.H."/>
            <person name="Kang B.-C."/>
            <person name="Yang T.-J."/>
            <person name="Lee Y.-H."/>
            <person name="Bennetzen J.L."/>
            <person name="Choi D."/>
        </authorList>
    </citation>
    <scope>NUCLEOTIDE SEQUENCE [LARGE SCALE GENOMIC DNA]</scope>
    <source>
        <strain evidence="8">cv. PBC81</strain>
    </source>
</reference>
<evidence type="ECO:0000256" key="2">
    <source>
        <dbReference type="ARBA" id="ARBA00022701"/>
    </source>
</evidence>
<dbReference type="GO" id="GO:0005525">
    <property type="term" value="F:GTP binding"/>
    <property type="evidence" value="ECO:0007669"/>
    <property type="project" value="UniProtKB-KW"/>
</dbReference>
<dbReference type="SUPFAM" id="SSF52490">
    <property type="entry name" value="Tubulin nucleotide-binding domain-like"/>
    <property type="match status" value="1"/>
</dbReference>
<dbReference type="STRING" id="33114.A0A2G2VA43"/>
<dbReference type="Pfam" id="PF00091">
    <property type="entry name" value="Tubulin"/>
    <property type="match status" value="1"/>
</dbReference>
<dbReference type="GO" id="GO:0005874">
    <property type="term" value="C:microtubule"/>
    <property type="evidence" value="ECO:0007669"/>
    <property type="project" value="UniProtKB-KW"/>
</dbReference>
<keyword evidence="4" id="KW-0342">GTP-binding</keyword>
<evidence type="ECO:0000259" key="6">
    <source>
        <dbReference type="Pfam" id="PF00091"/>
    </source>
</evidence>
<name>A0A2G2VA43_CAPBA</name>
<comment type="caution">
    <text evidence="7">The sequence shown here is derived from an EMBL/GenBank/DDBJ whole genome shotgun (WGS) entry which is preliminary data.</text>
</comment>
<organism evidence="7 8">
    <name type="scientific">Capsicum baccatum</name>
    <name type="common">Peruvian pepper</name>
    <dbReference type="NCBI Taxonomy" id="33114"/>
    <lineage>
        <taxon>Eukaryota</taxon>
        <taxon>Viridiplantae</taxon>
        <taxon>Streptophyta</taxon>
        <taxon>Embryophyta</taxon>
        <taxon>Tracheophyta</taxon>
        <taxon>Spermatophyta</taxon>
        <taxon>Magnoliopsida</taxon>
        <taxon>eudicotyledons</taxon>
        <taxon>Gunneridae</taxon>
        <taxon>Pentapetalae</taxon>
        <taxon>asterids</taxon>
        <taxon>lamiids</taxon>
        <taxon>Solanales</taxon>
        <taxon>Solanaceae</taxon>
        <taxon>Solanoideae</taxon>
        <taxon>Capsiceae</taxon>
        <taxon>Capsicum</taxon>
    </lineage>
</organism>
<dbReference type="GO" id="GO:0007017">
    <property type="term" value="P:microtubule-based process"/>
    <property type="evidence" value="ECO:0007669"/>
    <property type="project" value="InterPro"/>
</dbReference>
<accession>A0A2G2VA43</accession>
<dbReference type="InterPro" id="IPR003008">
    <property type="entry name" value="Tubulin_FtsZ_GTPase"/>
</dbReference>
<evidence type="ECO:0000256" key="1">
    <source>
        <dbReference type="ARBA" id="ARBA00009636"/>
    </source>
</evidence>
<feature type="domain" description="Tubulin/FtsZ GTPase" evidence="6">
    <location>
        <begin position="167"/>
        <end position="229"/>
    </location>
</feature>
<evidence type="ECO:0000256" key="4">
    <source>
        <dbReference type="ARBA" id="ARBA00023134"/>
    </source>
</evidence>
<comment type="similarity">
    <text evidence="1">Belongs to the tubulin family.</text>
</comment>
<protein>
    <submittedName>
        <fullName evidence="7">Tubulin alpha-1 chain</fullName>
    </submittedName>
</protein>
<dbReference type="AlphaFoldDB" id="A0A2G2VA43"/>
<evidence type="ECO:0000313" key="8">
    <source>
        <dbReference type="Proteomes" id="UP000224567"/>
    </source>
</evidence>
<feature type="region of interest" description="Disordered" evidence="5">
    <location>
        <begin position="73"/>
        <end position="99"/>
    </location>
</feature>
<keyword evidence="3" id="KW-0547">Nucleotide-binding</keyword>
<dbReference type="OrthoDB" id="6049624at2759"/>
<sequence length="229" mass="25324">MHRPNLWTSVVYGNSLCKSHSGHSANYRAEVMFNHRQRMRGFAPAEPALHGLAWPAGLLPHAWALLAMVGGVEQDQDQHPAPPQDPPQDPDPPGEPDKDRLIRRDLIKACIDGQDPSAFKVCIHGCGAEFDPIINFEGDSMGVAIESSPLQFYSLIHGHELFTTLEYTMYVETGAGKHVPTTIFVDLEPTVIDEVTNAVYHQLFYPKQLISGKKNAANNFAEGHYNVGK</sequence>
<dbReference type="InterPro" id="IPR000217">
    <property type="entry name" value="Tubulin"/>
</dbReference>
<dbReference type="PANTHER" id="PTHR11588">
    <property type="entry name" value="TUBULIN"/>
    <property type="match status" value="1"/>
</dbReference>
<evidence type="ECO:0000313" key="7">
    <source>
        <dbReference type="EMBL" id="PHT29860.1"/>
    </source>
</evidence>